<dbReference type="GO" id="GO:0007155">
    <property type="term" value="P:cell adhesion"/>
    <property type="evidence" value="ECO:0007669"/>
    <property type="project" value="UniProtKB-KW"/>
</dbReference>
<keyword evidence="5" id="KW-0964">Secreted</keyword>
<dbReference type="GeneID" id="103380062"/>
<evidence type="ECO:0000256" key="9">
    <source>
        <dbReference type="ARBA" id="ARBA00023136"/>
    </source>
</evidence>
<evidence type="ECO:0000256" key="12">
    <source>
        <dbReference type="ARBA" id="ARBA00023279"/>
    </source>
</evidence>
<keyword evidence="12" id="KW-0278">Fertilization</keyword>
<keyword evidence="11 14" id="KW-1015">Disulfide bond</keyword>
<keyword evidence="10" id="KW-0564">Palmitate</keyword>
<dbReference type="KEGG" id="csem:103380062"/>
<dbReference type="PRINTS" id="PR00259">
    <property type="entry name" value="TMFOUR"/>
</dbReference>
<dbReference type="SUPFAM" id="SSF48652">
    <property type="entry name" value="Tetraspanin"/>
    <property type="match status" value="1"/>
</dbReference>
<evidence type="ECO:0000256" key="2">
    <source>
        <dbReference type="ARBA" id="ARBA00004651"/>
    </source>
</evidence>
<sequence>MAALSGGEMCVKFMMFAFNLLFWFAGTALLSIGLWLRFDPKTKDLFEGPDSTHVFYTVVYMLIGVGAVIMAVGFLGCCGAIRESPCMLGTFFALLLVLFAIQVAAGIWGFYNQSKVVDDITTFYVQTYNNYKTTGEEALRETLRLIQSGLNCCGPTGNADAAKDTCPQGELLEELMTKSCPDAIEEVFDSKLHIVGGVGIAVGIIMIFGMILSMLLCCAIRKSREIV</sequence>
<protein>
    <recommendedName>
        <fullName evidence="15">Tetraspanin</fullName>
    </recommendedName>
</protein>
<dbReference type="GO" id="GO:0070062">
    <property type="term" value="C:extracellular exosome"/>
    <property type="evidence" value="ECO:0007669"/>
    <property type="project" value="UniProtKB-ARBA"/>
</dbReference>
<evidence type="ECO:0000256" key="3">
    <source>
        <dbReference type="ARBA" id="ARBA00006840"/>
    </source>
</evidence>
<keyword evidence="7" id="KW-0130">Cell adhesion</keyword>
<feature type="transmembrane region" description="Helical" evidence="15">
    <location>
        <begin position="88"/>
        <end position="111"/>
    </location>
</feature>
<dbReference type="PIRSF" id="PIRSF002419">
    <property type="entry name" value="Tetraspanin"/>
    <property type="match status" value="1"/>
</dbReference>
<dbReference type="CTD" id="322455"/>
<comment type="similarity">
    <text evidence="3 15">Belongs to the tetraspanin (TM4SF) family.</text>
</comment>
<evidence type="ECO:0000256" key="1">
    <source>
        <dbReference type="ARBA" id="ARBA00004550"/>
    </source>
</evidence>
<accession>A0A3P8UUB3</accession>
<dbReference type="Pfam" id="PF00335">
    <property type="entry name" value="Tetraspanin"/>
    <property type="match status" value="1"/>
</dbReference>
<dbReference type="Proteomes" id="UP000265120">
    <property type="component" value="Chromosome 6"/>
</dbReference>
<dbReference type="GO" id="GO:0007399">
    <property type="term" value="P:nervous system development"/>
    <property type="evidence" value="ECO:0007669"/>
    <property type="project" value="UniProtKB-ARBA"/>
</dbReference>
<evidence type="ECO:0000256" key="5">
    <source>
        <dbReference type="ARBA" id="ARBA00022525"/>
    </source>
</evidence>
<dbReference type="GO" id="GO:0030154">
    <property type="term" value="P:cell differentiation"/>
    <property type="evidence" value="ECO:0007669"/>
    <property type="project" value="UniProtKB-ARBA"/>
</dbReference>
<dbReference type="GO" id="GO:0005178">
    <property type="term" value="F:integrin binding"/>
    <property type="evidence" value="ECO:0007669"/>
    <property type="project" value="UniProtKB-ARBA"/>
</dbReference>
<feature type="transmembrane region" description="Helical" evidence="15">
    <location>
        <begin position="194"/>
        <end position="220"/>
    </location>
</feature>
<dbReference type="PROSITE" id="PS00421">
    <property type="entry name" value="TM4_1"/>
    <property type="match status" value="1"/>
</dbReference>
<reference evidence="16 17" key="1">
    <citation type="journal article" date="2014" name="Nat. Genet.">
        <title>Whole-genome sequence of a flatfish provides insights into ZW sex chromosome evolution and adaptation to a benthic lifestyle.</title>
        <authorList>
            <person name="Chen S."/>
            <person name="Zhang G."/>
            <person name="Shao C."/>
            <person name="Huang Q."/>
            <person name="Liu G."/>
            <person name="Zhang P."/>
            <person name="Song W."/>
            <person name="An N."/>
            <person name="Chalopin D."/>
            <person name="Volff J.N."/>
            <person name="Hong Y."/>
            <person name="Li Q."/>
            <person name="Sha Z."/>
            <person name="Zhou H."/>
            <person name="Xie M."/>
            <person name="Yu Q."/>
            <person name="Liu Y."/>
            <person name="Xiang H."/>
            <person name="Wang N."/>
            <person name="Wu K."/>
            <person name="Yang C."/>
            <person name="Zhou Q."/>
            <person name="Liao X."/>
            <person name="Yang L."/>
            <person name="Hu Q."/>
            <person name="Zhang J."/>
            <person name="Meng L."/>
            <person name="Jin L."/>
            <person name="Tian Y."/>
            <person name="Lian J."/>
            <person name="Yang J."/>
            <person name="Miao G."/>
            <person name="Liu S."/>
            <person name="Liang Z."/>
            <person name="Yan F."/>
            <person name="Li Y."/>
            <person name="Sun B."/>
            <person name="Zhang H."/>
            <person name="Zhang J."/>
            <person name="Zhu Y."/>
            <person name="Du M."/>
            <person name="Zhao Y."/>
            <person name="Schartl M."/>
            <person name="Tang Q."/>
            <person name="Wang J."/>
        </authorList>
    </citation>
    <scope>NUCLEOTIDE SEQUENCE</scope>
</reference>
<proteinExistence type="inferred from homology"/>
<evidence type="ECO:0000256" key="15">
    <source>
        <dbReference type="RuleBase" id="RU361218"/>
    </source>
</evidence>
<dbReference type="Gene3D" id="1.10.1450.10">
    <property type="entry name" value="Tetraspanin"/>
    <property type="match status" value="1"/>
</dbReference>
<reference evidence="16" key="2">
    <citation type="submission" date="2025-08" db="UniProtKB">
        <authorList>
            <consortium name="Ensembl"/>
        </authorList>
    </citation>
    <scope>IDENTIFICATION</scope>
</reference>
<dbReference type="InterPro" id="IPR042055">
    <property type="entry name" value="CD9_LEL"/>
</dbReference>
<evidence type="ECO:0000256" key="11">
    <source>
        <dbReference type="ARBA" id="ARBA00023157"/>
    </source>
</evidence>
<comment type="subcellular location">
    <subcellularLocation>
        <location evidence="2">Cell membrane</location>
        <topology evidence="2">Multi-pass membrane protein</topology>
    </subcellularLocation>
    <subcellularLocation>
        <location evidence="15">Membrane</location>
        <topology evidence="15">Multi-pass membrane protein</topology>
    </subcellularLocation>
    <subcellularLocation>
        <location evidence="1">Secreted</location>
        <location evidence="1">Extracellular exosome</location>
    </subcellularLocation>
</comment>
<keyword evidence="13" id="KW-0449">Lipoprotein</keyword>
<reference evidence="16" key="3">
    <citation type="submission" date="2025-09" db="UniProtKB">
        <authorList>
            <consortium name="Ensembl"/>
        </authorList>
    </citation>
    <scope>IDENTIFICATION</scope>
</reference>
<name>A0A3P8UUB3_CYNSE</name>
<keyword evidence="8 15" id="KW-1133">Transmembrane helix</keyword>
<feature type="disulfide bond" evidence="14">
    <location>
        <begin position="153"/>
        <end position="166"/>
    </location>
</feature>
<dbReference type="InterPro" id="IPR008952">
    <property type="entry name" value="Tetraspanin_EC2_sf"/>
</dbReference>
<dbReference type="GO" id="GO:0007338">
    <property type="term" value="P:single fertilization"/>
    <property type="evidence" value="ECO:0007669"/>
    <property type="project" value="UniProtKB-KW"/>
</dbReference>
<feature type="transmembrane region" description="Helical" evidence="15">
    <location>
        <begin position="20"/>
        <end position="38"/>
    </location>
</feature>
<dbReference type="InterPro" id="IPR018503">
    <property type="entry name" value="Tetraspanin_CS"/>
</dbReference>
<dbReference type="CDD" id="cd03152">
    <property type="entry name" value="CD9_LEL"/>
    <property type="match status" value="1"/>
</dbReference>
<evidence type="ECO:0000256" key="13">
    <source>
        <dbReference type="ARBA" id="ARBA00023288"/>
    </source>
</evidence>
<evidence type="ECO:0000256" key="14">
    <source>
        <dbReference type="PIRSR" id="PIRSR002419-1"/>
    </source>
</evidence>
<keyword evidence="9 15" id="KW-0472">Membrane</keyword>
<evidence type="ECO:0000256" key="4">
    <source>
        <dbReference type="ARBA" id="ARBA00022475"/>
    </source>
</evidence>
<evidence type="ECO:0000256" key="10">
    <source>
        <dbReference type="ARBA" id="ARBA00023139"/>
    </source>
</evidence>
<dbReference type="GeneTree" id="ENSGT00940000155083"/>
<dbReference type="AlphaFoldDB" id="A0A3P8UUB3"/>
<dbReference type="RefSeq" id="XP_008310086.1">
    <property type="nucleotide sequence ID" value="XM_008311864.3"/>
</dbReference>
<dbReference type="Ensembl" id="ENSCSET00000006036.1">
    <property type="protein sequence ID" value="ENSCSEP00000005972.1"/>
    <property type="gene ID" value="ENSCSEG00000003858.1"/>
</dbReference>
<dbReference type="PANTHER" id="PTHR19282">
    <property type="entry name" value="TETRASPANIN"/>
    <property type="match status" value="1"/>
</dbReference>
<evidence type="ECO:0000256" key="7">
    <source>
        <dbReference type="ARBA" id="ARBA00022889"/>
    </source>
</evidence>
<feature type="transmembrane region" description="Helical" evidence="15">
    <location>
        <begin position="58"/>
        <end position="81"/>
    </location>
</feature>
<evidence type="ECO:0000313" key="17">
    <source>
        <dbReference type="Proteomes" id="UP000265120"/>
    </source>
</evidence>
<organism evidence="16 17">
    <name type="scientific">Cynoglossus semilaevis</name>
    <name type="common">Tongue sole</name>
    <dbReference type="NCBI Taxonomy" id="244447"/>
    <lineage>
        <taxon>Eukaryota</taxon>
        <taxon>Metazoa</taxon>
        <taxon>Chordata</taxon>
        <taxon>Craniata</taxon>
        <taxon>Vertebrata</taxon>
        <taxon>Euteleostomi</taxon>
        <taxon>Actinopterygii</taxon>
        <taxon>Neopterygii</taxon>
        <taxon>Teleostei</taxon>
        <taxon>Neoteleostei</taxon>
        <taxon>Acanthomorphata</taxon>
        <taxon>Carangaria</taxon>
        <taxon>Pleuronectiformes</taxon>
        <taxon>Pleuronectoidei</taxon>
        <taxon>Cynoglossidae</taxon>
        <taxon>Cynoglossinae</taxon>
        <taxon>Cynoglossus</taxon>
    </lineage>
</organism>
<keyword evidence="4" id="KW-1003">Cell membrane</keyword>
<dbReference type="InParanoid" id="A0A3P8UUB3"/>
<dbReference type="OrthoDB" id="5870230at2759"/>
<dbReference type="InterPro" id="IPR018499">
    <property type="entry name" value="Tetraspanin/Peripherin"/>
</dbReference>
<dbReference type="PANTHER" id="PTHR19282:SF163">
    <property type="entry name" value="CD9 ANTIGEN"/>
    <property type="match status" value="1"/>
</dbReference>
<dbReference type="STRING" id="244447.ENSCSEP00000005972"/>
<evidence type="ECO:0000256" key="6">
    <source>
        <dbReference type="ARBA" id="ARBA00022692"/>
    </source>
</evidence>
<evidence type="ECO:0000256" key="8">
    <source>
        <dbReference type="ARBA" id="ARBA00022989"/>
    </source>
</evidence>
<keyword evidence="6 15" id="KW-0812">Transmembrane</keyword>
<dbReference type="InterPro" id="IPR000301">
    <property type="entry name" value="Tetraspanin_animals"/>
</dbReference>
<dbReference type="FunCoup" id="A0A3P8UUB3">
    <property type="interactions" value="94"/>
</dbReference>
<dbReference type="GO" id="GO:0005886">
    <property type="term" value="C:plasma membrane"/>
    <property type="evidence" value="ECO:0007669"/>
    <property type="project" value="UniProtKB-SubCell"/>
</dbReference>
<dbReference type="FunFam" id="1.10.1450.10:FF:000016">
    <property type="entry name" value="Tetraspanin"/>
    <property type="match status" value="1"/>
</dbReference>
<keyword evidence="17" id="KW-1185">Reference proteome</keyword>
<evidence type="ECO:0000313" key="16">
    <source>
        <dbReference type="Ensembl" id="ENSCSEP00000005972.1"/>
    </source>
</evidence>